<protein>
    <submittedName>
        <fullName evidence="11">Mechanosensitive ion channel protein MscS</fullName>
    </submittedName>
</protein>
<comment type="similarity">
    <text evidence="2">Belongs to the MscS (TC 1.A.23) family.</text>
</comment>
<dbReference type="InterPro" id="IPR049142">
    <property type="entry name" value="MS_channel_1st"/>
</dbReference>
<accession>A0A917BVH8</accession>
<dbReference type="FunFam" id="2.30.30.60:FF:000001">
    <property type="entry name" value="MscS Mechanosensitive ion channel"/>
    <property type="match status" value="1"/>
</dbReference>
<keyword evidence="4 7" id="KW-0812">Transmembrane</keyword>
<evidence type="ECO:0000256" key="1">
    <source>
        <dbReference type="ARBA" id="ARBA00004651"/>
    </source>
</evidence>
<evidence type="ECO:0000256" key="2">
    <source>
        <dbReference type="ARBA" id="ARBA00008017"/>
    </source>
</evidence>
<keyword evidence="3" id="KW-1003">Cell membrane</keyword>
<dbReference type="InterPro" id="IPR011066">
    <property type="entry name" value="MscS_channel_C_sf"/>
</dbReference>
<dbReference type="EMBL" id="BMKQ01000002">
    <property type="protein sequence ID" value="GGF57916.1"/>
    <property type="molecule type" value="Genomic_DNA"/>
</dbReference>
<dbReference type="AlphaFoldDB" id="A0A917BVH8"/>
<gene>
    <name evidence="11" type="ORF">GCM10011519_34780</name>
</gene>
<dbReference type="PANTHER" id="PTHR30460">
    <property type="entry name" value="MODERATE CONDUCTANCE MECHANOSENSITIVE CHANNEL YBIO"/>
    <property type="match status" value="1"/>
</dbReference>
<dbReference type="SUPFAM" id="SSF82689">
    <property type="entry name" value="Mechanosensitive channel protein MscS (YggB), C-terminal domain"/>
    <property type="match status" value="1"/>
</dbReference>
<feature type="domain" description="Mechanosensitive ion channel MscS" evidence="8">
    <location>
        <begin position="152"/>
        <end position="215"/>
    </location>
</feature>
<evidence type="ECO:0000256" key="7">
    <source>
        <dbReference type="SAM" id="Phobius"/>
    </source>
</evidence>
<dbReference type="RefSeq" id="WP_188781350.1">
    <property type="nucleotide sequence ID" value="NZ_BMKQ01000002.1"/>
</dbReference>
<dbReference type="Gene3D" id="3.30.70.100">
    <property type="match status" value="1"/>
</dbReference>
<feature type="domain" description="Mechanosensitive ion channel MscS C-terminal" evidence="9">
    <location>
        <begin position="223"/>
        <end position="309"/>
    </location>
</feature>
<feature type="transmembrane region" description="Helical" evidence="7">
    <location>
        <begin position="105"/>
        <end position="125"/>
    </location>
</feature>
<comment type="caution">
    <text evidence="11">The sequence shown here is derived from an EMBL/GenBank/DDBJ whole genome shotgun (WGS) entry which is preliminary data.</text>
</comment>
<evidence type="ECO:0000256" key="6">
    <source>
        <dbReference type="ARBA" id="ARBA00023136"/>
    </source>
</evidence>
<dbReference type="PANTHER" id="PTHR30460:SF0">
    <property type="entry name" value="MODERATE CONDUCTANCE MECHANOSENSITIVE CHANNEL YBIO"/>
    <property type="match status" value="1"/>
</dbReference>
<dbReference type="InterPro" id="IPR006685">
    <property type="entry name" value="MscS_channel_2nd"/>
</dbReference>
<keyword evidence="6 7" id="KW-0472">Membrane</keyword>
<dbReference type="InterPro" id="IPR045276">
    <property type="entry name" value="YbiO_bact"/>
</dbReference>
<name>A0A917BVH8_9ACTN</name>
<dbReference type="SUPFAM" id="SSF50182">
    <property type="entry name" value="Sm-like ribonucleoproteins"/>
    <property type="match status" value="1"/>
</dbReference>
<evidence type="ECO:0000256" key="4">
    <source>
        <dbReference type="ARBA" id="ARBA00022692"/>
    </source>
</evidence>
<evidence type="ECO:0000256" key="5">
    <source>
        <dbReference type="ARBA" id="ARBA00022989"/>
    </source>
</evidence>
<feature type="domain" description="Mechanosensitive ion channel transmembrane helices 2/3" evidence="10">
    <location>
        <begin position="114"/>
        <end position="150"/>
    </location>
</feature>
<keyword evidence="12" id="KW-1185">Reference proteome</keyword>
<evidence type="ECO:0000259" key="9">
    <source>
        <dbReference type="Pfam" id="PF21082"/>
    </source>
</evidence>
<reference evidence="11" key="1">
    <citation type="journal article" date="2014" name="Int. J. Syst. Evol. Microbiol.">
        <title>Complete genome sequence of Corynebacterium casei LMG S-19264T (=DSM 44701T), isolated from a smear-ripened cheese.</title>
        <authorList>
            <consortium name="US DOE Joint Genome Institute (JGI-PGF)"/>
            <person name="Walter F."/>
            <person name="Albersmeier A."/>
            <person name="Kalinowski J."/>
            <person name="Ruckert C."/>
        </authorList>
    </citation>
    <scope>NUCLEOTIDE SEQUENCE</scope>
    <source>
        <strain evidence="11">CGMCC 1.16067</strain>
    </source>
</reference>
<dbReference type="GO" id="GO:0005886">
    <property type="term" value="C:plasma membrane"/>
    <property type="evidence" value="ECO:0007669"/>
    <property type="project" value="UniProtKB-SubCell"/>
</dbReference>
<evidence type="ECO:0000259" key="10">
    <source>
        <dbReference type="Pfam" id="PF21088"/>
    </source>
</evidence>
<evidence type="ECO:0000313" key="12">
    <source>
        <dbReference type="Proteomes" id="UP000649179"/>
    </source>
</evidence>
<dbReference type="Pfam" id="PF21082">
    <property type="entry name" value="MS_channel_3rd"/>
    <property type="match status" value="1"/>
</dbReference>
<dbReference type="GO" id="GO:0008381">
    <property type="term" value="F:mechanosensitive monoatomic ion channel activity"/>
    <property type="evidence" value="ECO:0007669"/>
    <property type="project" value="InterPro"/>
</dbReference>
<dbReference type="InterPro" id="IPR023408">
    <property type="entry name" value="MscS_beta-dom_sf"/>
</dbReference>
<dbReference type="Pfam" id="PF21088">
    <property type="entry name" value="MS_channel_1st"/>
    <property type="match status" value="1"/>
</dbReference>
<dbReference type="SUPFAM" id="SSF82861">
    <property type="entry name" value="Mechanosensitive channel protein MscS (YggB), transmembrane region"/>
    <property type="match status" value="1"/>
</dbReference>
<comment type="subcellular location">
    <subcellularLocation>
        <location evidence="1">Cell membrane</location>
        <topology evidence="1">Multi-pass membrane protein</topology>
    </subcellularLocation>
</comment>
<keyword evidence="5 7" id="KW-1133">Transmembrane helix</keyword>
<dbReference type="Proteomes" id="UP000649179">
    <property type="component" value="Unassembled WGS sequence"/>
</dbReference>
<dbReference type="Gene3D" id="1.10.287.1260">
    <property type="match status" value="1"/>
</dbReference>
<evidence type="ECO:0000259" key="8">
    <source>
        <dbReference type="Pfam" id="PF00924"/>
    </source>
</evidence>
<feature type="transmembrane region" description="Helical" evidence="7">
    <location>
        <begin position="37"/>
        <end position="58"/>
    </location>
</feature>
<dbReference type="InterPro" id="IPR011014">
    <property type="entry name" value="MscS_channel_TM-2"/>
</dbReference>
<dbReference type="InterPro" id="IPR049278">
    <property type="entry name" value="MS_channel_C"/>
</dbReference>
<evidence type="ECO:0000256" key="3">
    <source>
        <dbReference type="ARBA" id="ARBA00022475"/>
    </source>
</evidence>
<dbReference type="InterPro" id="IPR010920">
    <property type="entry name" value="LSM_dom_sf"/>
</dbReference>
<proteinExistence type="inferred from homology"/>
<evidence type="ECO:0000313" key="11">
    <source>
        <dbReference type="EMBL" id="GGF57916.1"/>
    </source>
</evidence>
<organism evidence="11 12">
    <name type="scientific">Marmoricola endophyticus</name>
    <dbReference type="NCBI Taxonomy" id="2040280"/>
    <lineage>
        <taxon>Bacteria</taxon>
        <taxon>Bacillati</taxon>
        <taxon>Actinomycetota</taxon>
        <taxon>Actinomycetes</taxon>
        <taxon>Propionibacteriales</taxon>
        <taxon>Nocardioidaceae</taxon>
        <taxon>Marmoricola</taxon>
    </lineage>
</organism>
<reference evidence="11" key="2">
    <citation type="submission" date="2020-09" db="EMBL/GenBank/DDBJ databases">
        <authorList>
            <person name="Sun Q."/>
            <person name="Zhou Y."/>
        </authorList>
    </citation>
    <scope>NUCLEOTIDE SEQUENCE</scope>
    <source>
        <strain evidence="11">CGMCC 1.16067</strain>
    </source>
</reference>
<dbReference type="Pfam" id="PF00924">
    <property type="entry name" value="MS_channel_2nd"/>
    <property type="match status" value="1"/>
</dbReference>
<dbReference type="Gene3D" id="2.30.30.60">
    <property type="match status" value="1"/>
</dbReference>
<feature type="transmembrane region" description="Helical" evidence="7">
    <location>
        <begin position="131"/>
        <end position="153"/>
    </location>
</feature>
<sequence>MRLIQVPAACTDSDSQTCAFVYDVTGDSKVADISTWIIGKPLAIVGLILVGIVARWIVHRLIDRVIRRAEKASRTPKQATSGLAKVGALGERSARHGQRVETMGSLLKSISTGVIFTVVVVMVISELGYDVAPLIAGAGILGVAIGFGSQALVKDFLSGIFMIFEDQYGVGDEVDLGEAYGVVEAVSLRVTRLRDINGAVWYVRNGEILRVGNMSQNFARSLLDVPVGYSEDIGRVKEILSEVGHTLIDDPTYGEMVLAEPDVKGVQSLDPDSVLVRMLIKTLPGQQWAVTRELRERIKERFDVEGIEIPLPQRVVWHRDVSGSPRTSAGADDLD</sequence>